<name>A0A0F9DX43_9ZZZZ</name>
<evidence type="ECO:0000313" key="1">
    <source>
        <dbReference type="EMBL" id="KKL22266.1"/>
    </source>
</evidence>
<dbReference type="AlphaFoldDB" id="A0A0F9DX43"/>
<proteinExistence type="predicted"/>
<accession>A0A0F9DX43</accession>
<gene>
    <name evidence="1" type="ORF">LCGC14_2437170</name>
</gene>
<organism evidence="1">
    <name type="scientific">marine sediment metagenome</name>
    <dbReference type="NCBI Taxonomy" id="412755"/>
    <lineage>
        <taxon>unclassified sequences</taxon>
        <taxon>metagenomes</taxon>
        <taxon>ecological metagenomes</taxon>
    </lineage>
</organism>
<comment type="caution">
    <text evidence="1">The sequence shown here is derived from an EMBL/GenBank/DDBJ whole genome shotgun (WGS) entry which is preliminary data.</text>
</comment>
<sequence>MDTVDLINEMIEEDMVTLRAIFRDDFEPLIKHKEQLERKEFDKALAEVEALEAGL</sequence>
<protein>
    <submittedName>
        <fullName evidence="1">Uncharacterized protein</fullName>
    </submittedName>
</protein>
<dbReference type="EMBL" id="LAZR01037416">
    <property type="protein sequence ID" value="KKL22266.1"/>
    <property type="molecule type" value="Genomic_DNA"/>
</dbReference>
<reference evidence="1" key="1">
    <citation type="journal article" date="2015" name="Nature">
        <title>Complex archaea that bridge the gap between prokaryotes and eukaryotes.</title>
        <authorList>
            <person name="Spang A."/>
            <person name="Saw J.H."/>
            <person name="Jorgensen S.L."/>
            <person name="Zaremba-Niedzwiedzka K."/>
            <person name="Martijn J."/>
            <person name="Lind A.E."/>
            <person name="van Eijk R."/>
            <person name="Schleper C."/>
            <person name="Guy L."/>
            <person name="Ettema T.J."/>
        </authorList>
    </citation>
    <scope>NUCLEOTIDE SEQUENCE</scope>
</reference>